<evidence type="ECO:0000313" key="1">
    <source>
        <dbReference type="EMBL" id="MBG0836743.1"/>
    </source>
</evidence>
<reference evidence="1" key="1">
    <citation type="submission" date="2020-07" db="EMBL/GenBank/DDBJ databases">
        <title>Pseudomonas chaetoceroseae sp. nov., a new member of the Pseudomonas oleovorans group isolated from a culture of Chaetoceros calcitrans.</title>
        <authorList>
            <person name="Girard L."/>
            <person name="Lood C."/>
            <person name="De Mot R."/>
            <person name="Baudart J."/>
        </authorList>
    </citation>
    <scope>NUCLEOTIDE SEQUENCE</scope>
    <source>
        <strain evidence="1">536</strain>
    </source>
</reference>
<protein>
    <submittedName>
        <fullName evidence="1">Uncharacterized protein</fullName>
    </submittedName>
</protein>
<comment type="caution">
    <text evidence="1">The sequence shown here is derived from an EMBL/GenBank/DDBJ whole genome shotgun (WGS) entry which is preliminary data.</text>
</comment>
<dbReference type="AlphaFoldDB" id="A0A931GFT1"/>
<proteinExistence type="predicted"/>
<dbReference type="EMBL" id="JACFYX010000016">
    <property type="protein sequence ID" value="MBG0836743.1"/>
    <property type="molecule type" value="Genomic_DNA"/>
</dbReference>
<keyword evidence="2" id="KW-1185">Reference proteome</keyword>
<dbReference type="Proteomes" id="UP000596932">
    <property type="component" value="Unassembled WGS sequence"/>
</dbReference>
<name>A0A931GFT1_9PSED</name>
<organism evidence="1 2">
    <name type="scientific">Pseudomonas chaetocerotis</name>
    <dbReference type="NCBI Taxonomy" id="2758695"/>
    <lineage>
        <taxon>Bacteria</taxon>
        <taxon>Pseudomonadati</taxon>
        <taxon>Pseudomonadota</taxon>
        <taxon>Gammaproteobacteria</taxon>
        <taxon>Pseudomonadales</taxon>
        <taxon>Pseudomonadaceae</taxon>
        <taxon>Pseudomonas</taxon>
    </lineage>
</organism>
<evidence type="ECO:0000313" key="2">
    <source>
        <dbReference type="Proteomes" id="UP000596932"/>
    </source>
</evidence>
<accession>A0A931GFT1</accession>
<sequence length="45" mass="5764">MDEDVFYADCPHCDRYEFRDEDAWFEHVSMCEWEQQQDREREEEE</sequence>
<gene>
    <name evidence="1" type="ORF">H3221_16650</name>
</gene>
<dbReference type="RefSeq" id="WP_196475918.1">
    <property type="nucleotide sequence ID" value="NZ_JACFYX020000015.1"/>
</dbReference>